<dbReference type="InterPro" id="IPR012337">
    <property type="entry name" value="RNaseH-like_sf"/>
</dbReference>
<proteinExistence type="predicted"/>
<sequence length="362" mass="41445">MWHYTTNGIYSVKSGYKLEMSKKKDCSGAVGSSSEPRVQNAFWRKVWSQEVPQKILYFNWRAIKNYFPCRSNLLKRKIISEDSCPICNVNSESVIHALWSYPNAQKVWKKVLFREVFTRLNFSNYGDLFEIATMYLSKYEMRLFLYICWSLWQNRNKAVIEGRSCAQDVIFNRAHHLAGEYGSLVKGEPNLIVEKPTKWSPPPVGKYKLNVNPAFIPETGVGGIDAVVRNDKGEVMAAMALPLASATSSKHAEIMAFLFEMKFARDAGFSSILIESDSQWVVNDVKKDEEESWASDGHLIDDIKRSLQHFEDVIISFSPRRGNQVAHFLAKHALNCNTMVTWIEEVPFWLESIVNDDMVVSS</sequence>
<dbReference type="InterPro" id="IPR026960">
    <property type="entry name" value="RVT-Znf"/>
</dbReference>
<dbReference type="SUPFAM" id="SSF53098">
    <property type="entry name" value="Ribonuclease H-like"/>
    <property type="match status" value="1"/>
</dbReference>
<reference evidence="3 4" key="1">
    <citation type="journal article" date="2022" name="G3 (Bethesda)">
        <title>Whole-genome sequence and methylome profiling of the almond [Prunus dulcis (Mill.) D.A. Webb] cultivar 'Nonpareil'.</title>
        <authorList>
            <person name="D'Amico-Willman K.M."/>
            <person name="Ouma W.Z."/>
            <person name="Meulia T."/>
            <person name="Sideli G.M."/>
            <person name="Gradziel T.M."/>
            <person name="Fresnedo-Ramirez J."/>
        </authorList>
    </citation>
    <scope>NUCLEOTIDE SEQUENCE [LARGE SCALE GENOMIC DNA]</scope>
    <source>
        <strain evidence="3">Clone GOH B32 T37-40</strain>
    </source>
</reference>
<dbReference type="InterPro" id="IPR002156">
    <property type="entry name" value="RNaseH_domain"/>
</dbReference>
<dbReference type="InterPro" id="IPR044730">
    <property type="entry name" value="RNase_H-like_dom_plant"/>
</dbReference>
<evidence type="ECO:0000259" key="1">
    <source>
        <dbReference type="Pfam" id="PF13456"/>
    </source>
</evidence>
<feature type="domain" description="RNase H type-1" evidence="1">
    <location>
        <begin position="215"/>
        <end position="333"/>
    </location>
</feature>
<dbReference type="InterPro" id="IPR052929">
    <property type="entry name" value="RNase_H-like_EbsB-rel"/>
</dbReference>
<dbReference type="Proteomes" id="UP001054821">
    <property type="component" value="Chromosome 7"/>
</dbReference>
<dbReference type="GO" id="GO:0004523">
    <property type="term" value="F:RNA-DNA hybrid ribonuclease activity"/>
    <property type="evidence" value="ECO:0007669"/>
    <property type="project" value="InterPro"/>
</dbReference>
<dbReference type="PANTHER" id="PTHR47074">
    <property type="entry name" value="BNAC02G40300D PROTEIN"/>
    <property type="match status" value="1"/>
</dbReference>
<dbReference type="PANTHER" id="PTHR47074:SF75">
    <property type="entry name" value="RNASE H TYPE-1 DOMAIN-CONTAINING PROTEIN"/>
    <property type="match status" value="1"/>
</dbReference>
<keyword evidence="4" id="KW-1185">Reference proteome</keyword>
<evidence type="ECO:0000313" key="4">
    <source>
        <dbReference type="Proteomes" id="UP001054821"/>
    </source>
</evidence>
<dbReference type="GO" id="GO:0003676">
    <property type="term" value="F:nucleic acid binding"/>
    <property type="evidence" value="ECO:0007669"/>
    <property type="project" value="InterPro"/>
</dbReference>
<dbReference type="InterPro" id="IPR036397">
    <property type="entry name" value="RNaseH_sf"/>
</dbReference>
<dbReference type="CDD" id="cd06222">
    <property type="entry name" value="RNase_H_like"/>
    <property type="match status" value="1"/>
</dbReference>
<evidence type="ECO:0000259" key="2">
    <source>
        <dbReference type="Pfam" id="PF13966"/>
    </source>
</evidence>
<feature type="domain" description="Reverse transcriptase zinc-binding" evidence="2">
    <location>
        <begin position="10"/>
        <end position="108"/>
    </location>
</feature>
<gene>
    <name evidence="3" type="ORF">L3X38_037822</name>
</gene>
<evidence type="ECO:0000313" key="3">
    <source>
        <dbReference type="EMBL" id="KAI5318114.1"/>
    </source>
</evidence>
<organism evidence="3 4">
    <name type="scientific">Prunus dulcis</name>
    <name type="common">Almond</name>
    <name type="synonym">Amygdalus dulcis</name>
    <dbReference type="NCBI Taxonomy" id="3755"/>
    <lineage>
        <taxon>Eukaryota</taxon>
        <taxon>Viridiplantae</taxon>
        <taxon>Streptophyta</taxon>
        <taxon>Embryophyta</taxon>
        <taxon>Tracheophyta</taxon>
        <taxon>Spermatophyta</taxon>
        <taxon>Magnoliopsida</taxon>
        <taxon>eudicotyledons</taxon>
        <taxon>Gunneridae</taxon>
        <taxon>Pentapetalae</taxon>
        <taxon>rosids</taxon>
        <taxon>fabids</taxon>
        <taxon>Rosales</taxon>
        <taxon>Rosaceae</taxon>
        <taxon>Amygdaloideae</taxon>
        <taxon>Amygdaleae</taxon>
        <taxon>Prunus</taxon>
    </lineage>
</organism>
<dbReference type="AlphaFoldDB" id="A0AAD4YR18"/>
<evidence type="ECO:0008006" key="5">
    <source>
        <dbReference type="Google" id="ProtNLM"/>
    </source>
</evidence>
<dbReference type="Pfam" id="PF13966">
    <property type="entry name" value="zf-RVT"/>
    <property type="match status" value="1"/>
</dbReference>
<accession>A0AAD4YR18</accession>
<dbReference type="Gene3D" id="3.30.420.10">
    <property type="entry name" value="Ribonuclease H-like superfamily/Ribonuclease H"/>
    <property type="match status" value="1"/>
</dbReference>
<dbReference type="Pfam" id="PF13456">
    <property type="entry name" value="RVT_3"/>
    <property type="match status" value="1"/>
</dbReference>
<name>A0AAD4YR18_PRUDU</name>
<comment type="caution">
    <text evidence="3">The sequence shown here is derived from an EMBL/GenBank/DDBJ whole genome shotgun (WGS) entry which is preliminary data.</text>
</comment>
<dbReference type="EMBL" id="JAJFAZ020000007">
    <property type="protein sequence ID" value="KAI5318114.1"/>
    <property type="molecule type" value="Genomic_DNA"/>
</dbReference>
<protein>
    <recommendedName>
        <fullName evidence="5">RNase H type-1 domain-containing protein</fullName>
    </recommendedName>
</protein>